<evidence type="ECO:0000259" key="5">
    <source>
        <dbReference type="PROSITE" id="PS50250"/>
    </source>
</evidence>
<evidence type="ECO:0000313" key="7">
    <source>
        <dbReference type="EMBL" id="KAL2824639.1"/>
    </source>
</evidence>
<evidence type="ECO:0000256" key="4">
    <source>
        <dbReference type="SAM" id="MobiDB-lite"/>
    </source>
</evidence>
<evidence type="ECO:0000313" key="8">
    <source>
        <dbReference type="Proteomes" id="UP001610335"/>
    </source>
</evidence>
<dbReference type="SMART" id="SM00151">
    <property type="entry name" value="SWIB"/>
    <property type="match status" value="1"/>
</dbReference>
<evidence type="ECO:0000256" key="2">
    <source>
        <dbReference type="ARBA" id="ARBA00011098"/>
    </source>
</evidence>
<feature type="region of interest" description="Disordered" evidence="4">
    <location>
        <begin position="529"/>
        <end position="553"/>
    </location>
</feature>
<gene>
    <name evidence="7" type="ORF">BDW59DRAFT_172774</name>
</gene>
<dbReference type="CDD" id="cd10568">
    <property type="entry name" value="SWIB_like"/>
    <property type="match status" value="1"/>
</dbReference>
<proteinExistence type="inferred from homology"/>
<dbReference type="PROSITE" id="PS51925">
    <property type="entry name" value="SWIB_MDM2"/>
    <property type="match status" value="1"/>
</dbReference>
<dbReference type="PROSITE" id="PS50250">
    <property type="entry name" value="PCI"/>
    <property type="match status" value="1"/>
</dbReference>
<feature type="compositionally biased region" description="Polar residues" evidence="4">
    <location>
        <begin position="529"/>
        <end position="540"/>
    </location>
</feature>
<dbReference type="SUPFAM" id="SSF46785">
    <property type="entry name" value="Winged helix' DNA-binding domain"/>
    <property type="match status" value="1"/>
</dbReference>
<dbReference type="Gene3D" id="1.10.245.10">
    <property type="entry name" value="SWIB/MDM2 domain"/>
    <property type="match status" value="1"/>
</dbReference>
<dbReference type="InterPro" id="IPR050871">
    <property type="entry name" value="26S_Proteasome/COP9_Components"/>
</dbReference>
<feature type="region of interest" description="Disordered" evidence="4">
    <location>
        <begin position="444"/>
        <end position="471"/>
    </location>
</feature>
<sequence>MAPSSQAAQRIEEARALAKKDASKAETIYKDILSQGPGSSESSSRDYENALVGLGELYRDGKKPQEIADLIKTSRDSFSSFAKAKTAKLVRQLLDLFSEIPNTLDIQIAVIKSCIEWAVAERRSFLRQNLETRIVAIYMQKQSYYEALTLINPLLRELKRLDDKLMLVEVQLLESRVYHALGNQAKARAALTAARTSAASVYTPPNLQAGLDMQSGMLHAEDKDFNTSFSYFIEALEGYSSLDEGEKATSALQYMLLCKIMLNLVDDVTTLLGSKQAQKYASPRLEAMKAVARAHANRSLEEYEKALSDYRFELGSDAFIRNHLRKLYDAMLEQNLIKVIEPFSRVELDHIAKMVGLDTQQVERKLSQMILDKVIIGVLDQGAGCLIVFDETERDQGYDAALDTIAKLSNGPQRSPATPRRGPQGPGPAMPVQMAQHAVAPQYMAPQRNMPHQNDAALRRSRKPTDRNIPDGVEEVIVGEGVQQYKSLRDLEKRLDAAIVRKRLDIQDSISKTVKKYRTMRIWVSNTVEGQPWQDPTGQNGAVPGSTPGSGRYKVRIEGRLLNDDGDLAASESEDDDDAQEIGDAVDHDGSDAEKSSSKRSKQRFSQFFKSITIDFDKSSATSPDEMKTVNWTKPQLQPNTVNLPPTADFDCVQFSRASQENLNVTISLVRDETPERYKLSKDLAEVLDVEEESRSGIVLGVWDYIRAMGLQEDEEKRLVRCDDRLRAIFGRDQMFFPQIPESIGRHTSPLDPIKLPYTIRVDEDFHKDSTPTIYDIQVAVEDPLRSKMLSLTQNPQYTAGMRQISQLDDQVALTIQALTHSRAKHSFFTALSKDPATFVRRWINSQRRDLETVLGEATRGGGEDGSGPEFRRGGSDSAWDTTVAREAVRYMLAKPEAAMGR</sequence>
<name>A0ABR4IBE9_9EURO</name>
<dbReference type="InterPro" id="IPR003121">
    <property type="entry name" value="SWIB_MDM2_domain"/>
</dbReference>
<feature type="compositionally biased region" description="Basic and acidic residues" evidence="4">
    <location>
        <begin position="585"/>
        <end position="597"/>
    </location>
</feature>
<dbReference type="Pfam" id="PF01399">
    <property type="entry name" value="PCI"/>
    <property type="match status" value="1"/>
</dbReference>
<evidence type="ECO:0008006" key="9">
    <source>
        <dbReference type="Google" id="ProtNLM"/>
    </source>
</evidence>
<dbReference type="Proteomes" id="UP001610335">
    <property type="component" value="Unassembled WGS sequence"/>
</dbReference>
<comment type="subunit">
    <text evidence="2">Component of the COP9 signalosome (CSN) complex.</text>
</comment>
<feature type="domain" description="PCI" evidence="5">
    <location>
        <begin position="224"/>
        <end position="393"/>
    </location>
</feature>
<dbReference type="Gene3D" id="1.25.40.570">
    <property type="match status" value="1"/>
</dbReference>
<dbReference type="SMART" id="SM00753">
    <property type="entry name" value="PAM"/>
    <property type="match status" value="1"/>
</dbReference>
<dbReference type="InterPro" id="IPR036390">
    <property type="entry name" value="WH_DNA-bd_sf"/>
</dbReference>
<feature type="region of interest" description="Disordered" evidence="4">
    <location>
        <begin position="407"/>
        <end position="431"/>
    </location>
</feature>
<feature type="compositionally biased region" description="Acidic residues" evidence="4">
    <location>
        <begin position="566"/>
        <end position="581"/>
    </location>
</feature>
<dbReference type="EMBL" id="JBFXLS010000042">
    <property type="protein sequence ID" value="KAL2824639.1"/>
    <property type="molecule type" value="Genomic_DNA"/>
</dbReference>
<keyword evidence="3" id="KW-0647">Proteasome</keyword>
<dbReference type="Pfam" id="PF18055">
    <property type="entry name" value="RPN6_N"/>
    <property type="match status" value="1"/>
</dbReference>
<protein>
    <recommendedName>
        <fullName evidence="9">SWI-SNF complex subunit</fullName>
    </recommendedName>
</protein>
<dbReference type="InterPro" id="IPR000717">
    <property type="entry name" value="PCI_dom"/>
</dbReference>
<dbReference type="SUPFAM" id="SSF47592">
    <property type="entry name" value="SWIB/MDM2 domain"/>
    <property type="match status" value="1"/>
</dbReference>
<evidence type="ECO:0000256" key="3">
    <source>
        <dbReference type="ARBA" id="ARBA00022942"/>
    </source>
</evidence>
<evidence type="ECO:0000259" key="6">
    <source>
        <dbReference type="PROSITE" id="PS51925"/>
    </source>
</evidence>
<feature type="region of interest" description="Disordered" evidence="4">
    <location>
        <begin position="566"/>
        <end position="600"/>
    </location>
</feature>
<dbReference type="InterPro" id="IPR036885">
    <property type="entry name" value="SWIB_MDM2_dom_sf"/>
</dbReference>
<evidence type="ECO:0000256" key="1">
    <source>
        <dbReference type="ARBA" id="ARBA00007454"/>
    </source>
</evidence>
<feature type="region of interest" description="Disordered" evidence="4">
    <location>
        <begin position="855"/>
        <end position="878"/>
    </location>
</feature>
<reference evidence="7 8" key="1">
    <citation type="submission" date="2024-07" db="EMBL/GenBank/DDBJ databases">
        <title>Section-level genome sequencing and comparative genomics of Aspergillus sections Usti and Cavernicolus.</title>
        <authorList>
            <consortium name="Lawrence Berkeley National Laboratory"/>
            <person name="Nybo J.L."/>
            <person name="Vesth T.C."/>
            <person name="Theobald S."/>
            <person name="Frisvad J.C."/>
            <person name="Larsen T.O."/>
            <person name="Kjaerboelling I."/>
            <person name="Rothschild-Mancinelli K."/>
            <person name="Lyhne E.K."/>
            <person name="Kogle M.E."/>
            <person name="Barry K."/>
            <person name="Clum A."/>
            <person name="Na H."/>
            <person name="Ledsgaard L."/>
            <person name="Lin J."/>
            <person name="Lipzen A."/>
            <person name="Kuo A."/>
            <person name="Riley R."/>
            <person name="Mondo S."/>
            <person name="LaButti K."/>
            <person name="Haridas S."/>
            <person name="Pangalinan J."/>
            <person name="Salamov A.A."/>
            <person name="Simmons B.A."/>
            <person name="Magnuson J.K."/>
            <person name="Chen J."/>
            <person name="Drula E."/>
            <person name="Henrissat B."/>
            <person name="Wiebenga A."/>
            <person name="Lubbers R.J."/>
            <person name="Gomes A.C."/>
            <person name="Makela M.R."/>
            <person name="Stajich J."/>
            <person name="Grigoriev I.V."/>
            <person name="Mortensen U.H."/>
            <person name="De vries R.P."/>
            <person name="Baker S.E."/>
            <person name="Andersen M.R."/>
        </authorList>
    </citation>
    <scope>NUCLEOTIDE SEQUENCE [LARGE SCALE GENOMIC DNA]</scope>
    <source>
        <strain evidence="7 8">CBS 600.67</strain>
    </source>
</reference>
<comment type="caution">
    <text evidence="7">The sequence shown here is derived from an EMBL/GenBank/DDBJ whole genome shotgun (WGS) entry which is preliminary data.</text>
</comment>
<dbReference type="SMART" id="SM00088">
    <property type="entry name" value="PINT"/>
    <property type="match status" value="1"/>
</dbReference>
<dbReference type="InterPro" id="IPR019835">
    <property type="entry name" value="SWIB_domain"/>
</dbReference>
<dbReference type="Pfam" id="PF02201">
    <property type="entry name" value="SWIB"/>
    <property type="match status" value="1"/>
</dbReference>
<accession>A0ABR4IBE9</accession>
<feature type="domain" description="DM2" evidence="6">
    <location>
        <begin position="673"/>
        <end position="750"/>
    </location>
</feature>
<keyword evidence="8" id="KW-1185">Reference proteome</keyword>
<organism evidence="7 8">
    <name type="scientific">Aspergillus cavernicola</name>
    <dbReference type="NCBI Taxonomy" id="176166"/>
    <lineage>
        <taxon>Eukaryota</taxon>
        <taxon>Fungi</taxon>
        <taxon>Dikarya</taxon>
        <taxon>Ascomycota</taxon>
        <taxon>Pezizomycotina</taxon>
        <taxon>Eurotiomycetes</taxon>
        <taxon>Eurotiomycetidae</taxon>
        <taxon>Eurotiales</taxon>
        <taxon>Aspergillaceae</taxon>
        <taxon>Aspergillus</taxon>
        <taxon>Aspergillus subgen. Nidulantes</taxon>
    </lineage>
</organism>
<dbReference type="PANTHER" id="PTHR10678">
    <property type="entry name" value="26S PROTEASOME NON-ATPASE REGULATORY SUBUNIT 11/COP9 SIGNALOSOME COMPLEX SUBUNIT 2"/>
    <property type="match status" value="1"/>
</dbReference>
<dbReference type="InterPro" id="IPR040773">
    <property type="entry name" value="Rpn6_N"/>
</dbReference>
<comment type="similarity">
    <text evidence="1">Belongs to the proteasome subunit S9 family.</text>
</comment>